<dbReference type="Gene3D" id="1.10.287.70">
    <property type="match status" value="1"/>
</dbReference>
<evidence type="ECO:0000256" key="1">
    <source>
        <dbReference type="SAM" id="Phobius"/>
    </source>
</evidence>
<keyword evidence="1" id="KW-0472">Membrane</keyword>
<accession>A0ABP1S7V7</accession>
<organism evidence="3 4">
    <name type="scientific">Orchesella dallaii</name>
    <dbReference type="NCBI Taxonomy" id="48710"/>
    <lineage>
        <taxon>Eukaryota</taxon>
        <taxon>Metazoa</taxon>
        <taxon>Ecdysozoa</taxon>
        <taxon>Arthropoda</taxon>
        <taxon>Hexapoda</taxon>
        <taxon>Collembola</taxon>
        <taxon>Entomobryomorpha</taxon>
        <taxon>Entomobryoidea</taxon>
        <taxon>Orchesellidae</taxon>
        <taxon>Orchesellinae</taxon>
        <taxon>Orchesella</taxon>
    </lineage>
</organism>
<feature type="transmembrane region" description="Helical" evidence="1">
    <location>
        <begin position="271"/>
        <end position="290"/>
    </location>
</feature>
<gene>
    <name evidence="3" type="ORF">ODALV1_LOCUS30709</name>
</gene>
<feature type="transmembrane region" description="Helical" evidence="1">
    <location>
        <begin position="386"/>
        <end position="403"/>
    </location>
</feature>
<reference evidence="3 4" key="1">
    <citation type="submission" date="2024-08" db="EMBL/GenBank/DDBJ databases">
        <authorList>
            <person name="Cucini C."/>
            <person name="Frati F."/>
        </authorList>
    </citation>
    <scope>NUCLEOTIDE SEQUENCE [LARGE SCALE GENOMIC DNA]</scope>
</reference>
<dbReference type="EMBL" id="CAXLJM020000164">
    <property type="protein sequence ID" value="CAL8146117.1"/>
    <property type="molecule type" value="Genomic_DNA"/>
</dbReference>
<feature type="signal peptide" evidence="2">
    <location>
        <begin position="1"/>
        <end position="23"/>
    </location>
</feature>
<keyword evidence="1" id="KW-0812">Transmembrane</keyword>
<keyword evidence="1" id="KW-1133">Transmembrane helix</keyword>
<feature type="transmembrane region" description="Helical" evidence="1">
    <location>
        <begin position="352"/>
        <end position="374"/>
    </location>
</feature>
<sequence>MIVFVPHLNWLHSFQTCFNFVLALGNVRLAPQSNSPSYTSYVFYHSNLTLNKYPVAYFNRWTTCLTLSFIIVEEDSKTFNVELKSAFRKLGFSPAANCVKFYNGFCDRSRKQWQNDKQIPLVFQPLTLFFITKQSSKLHQNFKSFQFVSLYATPFFLKPFRFVYDFFDTSPQINQKPTEIVFICRYCNWNVTLNLPPEVSVLENRLIKEFPIQCPTELNSCQSELQSIYLSATGDGKKFLYDLKNNGNKYLLLRLTEPLKELYATKSTMEILKLGMGLNLIMLSIMLQYIPLPIGLKLWPKTYLYPGIGILKDTMISSQLEIDSNFFNFLTCHREESSVNMYSLLQPFQMPVWYSIIITGVAIATAMHFLFAFVRHLKTSNFVLKELSVVSISLTLYAMLLGTDFQISNVTSRHFLRKVLITWLLISTILNSAWKGDYVASVIAPKEVTLIDTFSQLHSKNFSLFAVDACYSTFSLEIGCTNFETAVIDWLRKLIGITRVRQMILSYNNTTGSKEFTYSWIKTYKFNTSAQEQMAKLLLQLRRVRGRKLFPFSKYLEQCQKTALVEFNNDIQETLREFKTGNYSRNFRETVYAGKDSLFQERAICIRSNGYSRETAETEEQNASESKLYQQQAVIRWTKVRPNFPIQTRSLLHP</sequence>
<proteinExistence type="predicted"/>
<feature type="chain" id="PRO_5045119967" evidence="2">
    <location>
        <begin position="24"/>
        <end position="654"/>
    </location>
</feature>
<name>A0ABP1S7V7_9HEXA</name>
<evidence type="ECO:0000313" key="3">
    <source>
        <dbReference type="EMBL" id="CAL8146117.1"/>
    </source>
</evidence>
<evidence type="ECO:0000313" key="4">
    <source>
        <dbReference type="Proteomes" id="UP001642540"/>
    </source>
</evidence>
<keyword evidence="4" id="KW-1185">Reference proteome</keyword>
<dbReference type="Proteomes" id="UP001642540">
    <property type="component" value="Unassembled WGS sequence"/>
</dbReference>
<keyword evidence="2" id="KW-0732">Signal</keyword>
<evidence type="ECO:0000256" key="2">
    <source>
        <dbReference type="SAM" id="SignalP"/>
    </source>
</evidence>
<comment type="caution">
    <text evidence="3">The sequence shown here is derived from an EMBL/GenBank/DDBJ whole genome shotgun (WGS) entry which is preliminary data.</text>
</comment>
<protein>
    <submittedName>
        <fullName evidence="3">Uncharacterized protein</fullName>
    </submittedName>
</protein>